<evidence type="ECO:0000256" key="2">
    <source>
        <dbReference type="ARBA" id="ARBA00022630"/>
    </source>
</evidence>
<accession>A0A7X5U8Z3</accession>
<dbReference type="RefSeq" id="WP_166947105.1">
    <property type="nucleotide sequence ID" value="NZ_JAARLZ010000003.1"/>
</dbReference>
<evidence type="ECO:0000259" key="4">
    <source>
        <dbReference type="Pfam" id="PF01494"/>
    </source>
</evidence>
<sequence length="368" mass="39374">MNHPSVLIAGAGPTGLAAALFLVRKGFHPRIVDAATTPAAHSRALAVNPRTLDLLQSTGVTERMLAEGRPARGVCFHENGRQLACVEAERMHPRYGLLVLSQERSEALLTEALAAEGIVVERGRKASLLCQDDMSARVCLDDSCVGVGHFDAVFAADGAHSGFRQKLGIDFPGSAFPETWPLFDIPLDTSLDNRYAHVLFFPDGMMFLLALDDSVWRVISSLPDPLSRLPSGTTAGSPLWTSNFHIAHRVADRCALGRVALGGDAAHIHSPVGARGMNLGIEDAAAFSLCLSARPDHVAEALATYNSQRHIVHEAVVERIKAVTTVARGGNAALRGLRRAVLPIAAHVPLFRRFALRTVMGLDHPAPG</sequence>
<protein>
    <submittedName>
        <fullName evidence="5">FAD-dependent monooxygenase</fullName>
    </submittedName>
</protein>
<comment type="caution">
    <text evidence="5">The sequence shown here is derived from an EMBL/GenBank/DDBJ whole genome shotgun (WGS) entry which is preliminary data.</text>
</comment>
<dbReference type="PRINTS" id="PR00420">
    <property type="entry name" value="RNGMNOXGNASE"/>
</dbReference>
<dbReference type="Proteomes" id="UP000490980">
    <property type="component" value="Unassembled WGS sequence"/>
</dbReference>
<proteinExistence type="predicted"/>
<dbReference type="AlphaFoldDB" id="A0A7X5U8Z3"/>
<dbReference type="Gene3D" id="3.30.70.2450">
    <property type="match status" value="1"/>
</dbReference>
<evidence type="ECO:0000313" key="6">
    <source>
        <dbReference type="Proteomes" id="UP000490980"/>
    </source>
</evidence>
<dbReference type="EMBL" id="JAARLZ010000003">
    <property type="protein sequence ID" value="NII06002.1"/>
    <property type="molecule type" value="Genomic_DNA"/>
</dbReference>
<evidence type="ECO:0000256" key="3">
    <source>
        <dbReference type="ARBA" id="ARBA00022827"/>
    </source>
</evidence>
<gene>
    <name evidence="5" type="ORF">HBF25_06300</name>
</gene>
<feature type="domain" description="FAD-binding" evidence="4">
    <location>
        <begin position="5"/>
        <end position="192"/>
    </location>
</feature>
<dbReference type="InterPro" id="IPR050641">
    <property type="entry name" value="RIFMO-like"/>
</dbReference>
<dbReference type="InterPro" id="IPR036188">
    <property type="entry name" value="FAD/NAD-bd_sf"/>
</dbReference>
<keyword evidence="2" id="KW-0285">Flavoprotein</keyword>
<dbReference type="GO" id="GO:0016709">
    <property type="term" value="F:oxidoreductase activity, acting on paired donors, with incorporation or reduction of molecular oxygen, NAD(P)H as one donor, and incorporation of one atom of oxygen"/>
    <property type="evidence" value="ECO:0007669"/>
    <property type="project" value="UniProtKB-ARBA"/>
</dbReference>
<name>A0A7X5U8Z3_9GAMM</name>
<evidence type="ECO:0000313" key="5">
    <source>
        <dbReference type="EMBL" id="NII06002.1"/>
    </source>
</evidence>
<dbReference type="Gene3D" id="3.50.50.60">
    <property type="entry name" value="FAD/NAD(P)-binding domain"/>
    <property type="match status" value="1"/>
</dbReference>
<dbReference type="PANTHER" id="PTHR43004:SF19">
    <property type="entry name" value="BINDING MONOOXYGENASE, PUTATIVE (JCVI)-RELATED"/>
    <property type="match status" value="1"/>
</dbReference>
<feature type="domain" description="FAD-binding" evidence="4">
    <location>
        <begin position="235"/>
        <end position="319"/>
    </location>
</feature>
<keyword evidence="3" id="KW-0274">FAD</keyword>
<dbReference type="SUPFAM" id="SSF51905">
    <property type="entry name" value="FAD/NAD(P)-binding domain"/>
    <property type="match status" value="1"/>
</dbReference>
<dbReference type="InterPro" id="IPR002938">
    <property type="entry name" value="FAD-bd"/>
</dbReference>
<dbReference type="PANTHER" id="PTHR43004">
    <property type="entry name" value="TRK SYSTEM POTASSIUM UPTAKE PROTEIN"/>
    <property type="match status" value="1"/>
</dbReference>
<keyword evidence="5" id="KW-0560">Oxidoreductase</keyword>
<keyword evidence="5" id="KW-0503">Monooxygenase</keyword>
<dbReference type="Pfam" id="PF01494">
    <property type="entry name" value="FAD_binding_3"/>
    <property type="match status" value="2"/>
</dbReference>
<comment type="cofactor">
    <cofactor evidence="1">
        <name>FAD</name>
        <dbReference type="ChEBI" id="CHEBI:57692"/>
    </cofactor>
</comment>
<dbReference type="GO" id="GO:0071949">
    <property type="term" value="F:FAD binding"/>
    <property type="evidence" value="ECO:0007669"/>
    <property type="project" value="InterPro"/>
</dbReference>
<reference evidence="5 6" key="1">
    <citation type="submission" date="2020-03" db="EMBL/GenBank/DDBJ databases">
        <authorList>
            <person name="Lai Q."/>
        </authorList>
    </citation>
    <scope>NUCLEOTIDE SEQUENCE [LARGE SCALE GENOMIC DNA]</scope>
    <source>
        <strain evidence="5 6">CCUG 25036</strain>
    </source>
</reference>
<evidence type="ECO:0000256" key="1">
    <source>
        <dbReference type="ARBA" id="ARBA00001974"/>
    </source>
</evidence>
<keyword evidence="6" id="KW-1185">Reference proteome</keyword>
<organism evidence="5 6">
    <name type="scientific">Luteibacter anthropi</name>
    <dbReference type="NCBI Taxonomy" id="564369"/>
    <lineage>
        <taxon>Bacteria</taxon>
        <taxon>Pseudomonadati</taxon>
        <taxon>Pseudomonadota</taxon>
        <taxon>Gammaproteobacteria</taxon>
        <taxon>Lysobacterales</taxon>
        <taxon>Rhodanobacteraceae</taxon>
        <taxon>Luteibacter</taxon>
    </lineage>
</organism>